<dbReference type="Proteomes" id="UP001190700">
    <property type="component" value="Unassembled WGS sequence"/>
</dbReference>
<gene>
    <name evidence="2" type="ORF">CYMTET_37583</name>
</gene>
<sequence>MYLLVPTTDDVDGIEGLVEELELASASGARLLKKCARVERAAATNKRQKNTSATGPVEAGPSQTRLTADNSLEDAHESTGNGSDEEETTFAIDAFGNTDANQEILCGKSKCA</sequence>
<protein>
    <submittedName>
        <fullName evidence="2">Uncharacterized protein</fullName>
    </submittedName>
</protein>
<feature type="region of interest" description="Disordered" evidence="1">
    <location>
        <begin position="43"/>
        <end position="94"/>
    </location>
</feature>
<feature type="compositionally biased region" description="Polar residues" evidence="1">
    <location>
        <begin position="61"/>
        <end position="70"/>
    </location>
</feature>
<accession>A0AAE0CDN6</accession>
<proteinExistence type="predicted"/>
<evidence type="ECO:0000256" key="1">
    <source>
        <dbReference type="SAM" id="MobiDB-lite"/>
    </source>
</evidence>
<dbReference type="EMBL" id="LGRX02024983">
    <property type="protein sequence ID" value="KAK3253156.1"/>
    <property type="molecule type" value="Genomic_DNA"/>
</dbReference>
<evidence type="ECO:0000313" key="2">
    <source>
        <dbReference type="EMBL" id="KAK3253156.1"/>
    </source>
</evidence>
<reference evidence="2 3" key="1">
    <citation type="journal article" date="2015" name="Genome Biol. Evol.">
        <title>Comparative Genomics of a Bacterivorous Green Alga Reveals Evolutionary Causalities and Consequences of Phago-Mixotrophic Mode of Nutrition.</title>
        <authorList>
            <person name="Burns J.A."/>
            <person name="Paasch A."/>
            <person name="Narechania A."/>
            <person name="Kim E."/>
        </authorList>
    </citation>
    <scope>NUCLEOTIDE SEQUENCE [LARGE SCALE GENOMIC DNA]</scope>
    <source>
        <strain evidence="2 3">PLY_AMNH</strain>
    </source>
</reference>
<dbReference type="AlphaFoldDB" id="A0AAE0CDN6"/>
<keyword evidence="3" id="KW-1185">Reference proteome</keyword>
<evidence type="ECO:0000313" key="3">
    <source>
        <dbReference type="Proteomes" id="UP001190700"/>
    </source>
</evidence>
<name>A0AAE0CDN6_9CHLO</name>
<organism evidence="2 3">
    <name type="scientific">Cymbomonas tetramitiformis</name>
    <dbReference type="NCBI Taxonomy" id="36881"/>
    <lineage>
        <taxon>Eukaryota</taxon>
        <taxon>Viridiplantae</taxon>
        <taxon>Chlorophyta</taxon>
        <taxon>Pyramimonadophyceae</taxon>
        <taxon>Pyramimonadales</taxon>
        <taxon>Pyramimonadaceae</taxon>
        <taxon>Cymbomonas</taxon>
    </lineage>
</organism>
<comment type="caution">
    <text evidence="2">The sequence shown here is derived from an EMBL/GenBank/DDBJ whole genome shotgun (WGS) entry which is preliminary data.</text>
</comment>